<evidence type="ECO:0000313" key="1">
    <source>
        <dbReference type="EMBL" id="KAJ7686564.1"/>
    </source>
</evidence>
<dbReference type="EMBL" id="JARKIE010000095">
    <property type="protein sequence ID" value="KAJ7686564.1"/>
    <property type="molecule type" value="Genomic_DNA"/>
</dbReference>
<accession>A0AAD7DA25</accession>
<dbReference type="Gene3D" id="1.50.10.100">
    <property type="entry name" value="Chondroitin AC/alginate lyase"/>
    <property type="match status" value="1"/>
</dbReference>
<dbReference type="InterPro" id="IPR008929">
    <property type="entry name" value="Chondroitin_lyas"/>
</dbReference>
<gene>
    <name evidence="1" type="ORF">B0H17DRAFT_1071967</name>
</gene>
<dbReference type="AlphaFoldDB" id="A0AAD7DA25"/>
<evidence type="ECO:0000313" key="2">
    <source>
        <dbReference type="Proteomes" id="UP001221757"/>
    </source>
</evidence>
<comment type="caution">
    <text evidence="1">The sequence shown here is derived from an EMBL/GenBank/DDBJ whole genome shotgun (WGS) entry which is preliminary data.</text>
</comment>
<name>A0AAD7DA25_MYCRO</name>
<protein>
    <submittedName>
        <fullName evidence="1">Uncharacterized protein</fullName>
    </submittedName>
</protein>
<proteinExistence type="predicted"/>
<dbReference type="Proteomes" id="UP001221757">
    <property type="component" value="Unassembled WGS sequence"/>
</dbReference>
<organism evidence="1 2">
    <name type="scientific">Mycena rosella</name>
    <name type="common">Pink bonnet</name>
    <name type="synonym">Agaricus rosellus</name>
    <dbReference type="NCBI Taxonomy" id="1033263"/>
    <lineage>
        <taxon>Eukaryota</taxon>
        <taxon>Fungi</taxon>
        <taxon>Dikarya</taxon>
        <taxon>Basidiomycota</taxon>
        <taxon>Agaricomycotina</taxon>
        <taxon>Agaricomycetes</taxon>
        <taxon>Agaricomycetidae</taxon>
        <taxon>Agaricales</taxon>
        <taxon>Marasmiineae</taxon>
        <taxon>Mycenaceae</taxon>
        <taxon>Mycena</taxon>
    </lineage>
</organism>
<sequence>MAAIGKKVGVDLWVWQSIHGAVNFLIPAATGAKPWAHPELKFEPSGISDIVHASADAGNPAAKVALAKVPAPSGGDLWLVRPAVEET</sequence>
<keyword evidence="2" id="KW-1185">Reference proteome</keyword>
<reference evidence="1" key="1">
    <citation type="submission" date="2023-03" db="EMBL/GenBank/DDBJ databases">
        <title>Massive genome expansion in bonnet fungi (Mycena s.s.) driven by repeated elements and novel gene families across ecological guilds.</title>
        <authorList>
            <consortium name="Lawrence Berkeley National Laboratory"/>
            <person name="Harder C.B."/>
            <person name="Miyauchi S."/>
            <person name="Viragh M."/>
            <person name="Kuo A."/>
            <person name="Thoen E."/>
            <person name="Andreopoulos B."/>
            <person name="Lu D."/>
            <person name="Skrede I."/>
            <person name="Drula E."/>
            <person name="Henrissat B."/>
            <person name="Morin E."/>
            <person name="Kohler A."/>
            <person name="Barry K."/>
            <person name="LaButti K."/>
            <person name="Morin E."/>
            <person name="Salamov A."/>
            <person name="Lipzen A."/>
            <person name="Mereny Z."/>
            <person name="Hegedus B."/>
            <person name="Baldrian P."/>
            <person name="Stursova M."/>
            <person name="Weitz H."/>
            <person name="Taylor A."/>
            <person name="Grigoriev I.V."/>
            <person name="Nagy L.G."/>
            <person name="Martin F."/>
            <person name="Kauserud H."/>
        </authorList>
    </citation>
    <scope>NUCLEOTIDE SEQUENCE</scope>
    <source>
        <strain evidence="1">CBHHK067</strain>
    </source>
</reference>